<dbReference type="InterPro" id="IPR000835">
    <property type="entry name" value="HTH_MarR-typ"/>
</dbReference>
<dbReference type="Proteomes" id="UP001243757">
    <property type="component" value="Unassembled WGS sequence"/>
</dbReference>
<reference evidence="2 3" key="1">
    <citation type="submission" date="2023-05" db="EMBL/GenBank/DDBJ databases">
        <title>Pseudodonghicola sp. nov.</title>
        <authorList>
            <person name="Huang J."/>
        </authorList>
    </citation>
    <scope>NUCLEOTIDE SEQUENCE [LARGE SCALE GENOMIC DNA]</scope>
    <source>
        <strain evidence="2 3">IC7</strain>
    </source>
</reference>
<comment type="caution">
    <text evidence="2">The sequence shown here is derived from an EMBL/GenBank/DDBJ whole genome shotgun (WGS) entry which is preliminary data.</text>
</comment>
<keyword evidence="3" id="KW-1185">Reference proteome</keyword>
<evidence type="ECO:0000313" key="2">
    <source>
        <dbReference type="EMBL" id="MDK3018864.1"/>
    </source>
</evidence>
<feature type="domain" description="HTH marR-type" evidence="1">
    <location>
        <begin position="42"/>
        <end position="177"/>
    </location>
</feature>
<dbReference type="PANTHER" id="PTHR33164">
    <property type="entry name" value="TRANSCRIPTIONAL REGULATOR, MARR FAMILY"/>
    <property type="match status" value="1"/>
</dbReference>
<dbReference type="InterPro" id="IPR036390">
    <property type="entry name" value="WH_DNA-bd_sf"/>
</dbReference>
<gene>
    <name evidence="2" type="ORF">QO033_14360</name>
</gene>
<dbReference type="RefSeq" id="WP_284481670.1">
    <property type="nucleotide sequence ID" value="NZ_JASNJD010000010.1"/>
</dbReference>
<proteinExistence type="predicted"/>
<evidence type="ECO:0000259" key="1">
    <source>
        <dbReference type="PROSITE" id="PS50995"/>
    </source>
</evidence>
<dbReference type="Gene3D" id="1.10.10.10">
    <property type="entry name" value="Winged helix-like DNA-binding domain superfamily/Winged helix DNA-binding domain"/>
    <property type="match status" value="1"/>
</dbReference>
<dbReference type="PANTHER" id="PTHR33164:SF101">
    <property type="entry name" value="TRANSCRIPTIONAL REPRESSOR MPRA"/>
    <property type="match status" value="1"/>
</dbReference>
<dbReference type="PROSITE" id="PS50995">
    <property type="entry name" value="HTH_MARR_2"/>
    <property type="match status" value="1"/>
</dbReference>
<accession>A0ABT7F2M5</accession>
<dbReference type="SMART" id="SM00347">
    <property type="entry name" value="HTH_MARR"/>
    <property type="match status" value="1"/>
</dbReference>
<dbReference type="EMBL" id="JASNJD010000010">
    <property type="protein sequence ID" value="MDK3018864.1"/>
    <property type="molecule type" value="Genomic_DNA"/>
</dbReference>
<evidence type="ECO:0000313" key="3">
    <source>
        <dbReference type="Proteomes" id="UP001243757"/>
    </source>
</evidence>
<dbReference type="Pfam" id="PF01047">
    <property type="entry name" value="MarR"/>
    <property type="match status" value="1"/>
</dbReference>
<dbReference type="InterPro" id="IPR039422">
    <property type="entry name" value="MarR/SlyA-like"/>
</dbReference>
<sequence length="197" mass="21958">MTEQRDPETQPQTLPEAPAETLAETLTVSRGSLIVGGSDLAFREMLHNLLAFSVRLEQIRGRFAAHIGLTGPQYTILITIRQLQALGDVGVGRVAEHLALTPTFVTTETKKLVKLGVLEKQPDPQDLRRVKLRVTPLGEARLRDLAPVQREINDQLFEPVTPENFQVLHDLAAELRHSAERALLLSDYLSRDEEKSA</sequence>
<name>A0ABT7F2M5_9RHOB</name>
<dbReference type="InterPro" id="IPR036388">
    <property type="entry name" value="WH-like_DNA-bd_sf"/>
</dbReference>
<organism evidence="2 3">
    <name type="scientific">Pseudodonghicola flavimaris</name>
    <dbReference type="NCBI Taxonomy" id="3050036"/>
    <lineage>
        <taxon>Bacteria</taxon>
        <taxon>Pseudomonadati</taxon>
        <taxon>Pseudomonadota</taxon>
        <taxon>Alphaproteobacteria</taxon>
        <taxon>Rhodobacterales</taxon>
        <taxon>Paracoccaceae</taxon>
        <taxon>Pseudodonghicola</taxon>
    </lineage>
</organism>
<protein>
    <submittedName>
        <fullName evidence="2">MarR family winged helix-turn-helix transcriptional regulator</fullName>
    </submittedName>
</protein>
<dbReference type="SUPFAM" id="SSF46785">
    <property type="entry name" value="Winged helix' DNA-binding domain"/>
    <property type="match status" value="1"/>
</dbReference>